<sequence length="50" mass="5365">MPKQPAAMHNGQQNRMLNMAGSGMLPSDADKDSSRCVPMDGVRSTSMQKA</sequence>
<reference evidence="2 3" key="1">
    <citation type="submission" date="2012-10" db="EMBL/GenBank/DDBJ databases">
        <title>Draft Genome Sequence of Paenibacillus popilliae ATCC 14706T.</title>
        <authorList>
            <person name="Iiyama K."/>
            <person name="Mori K."/>
            <person name="Mon H."/>
            <person name="Chieda Y."/>
            <person name="Lee J.M."/>
            <person name="Kusakabe T."/>
            <person name="Tashiro K."/>
            <person name="Asano S."/>
            <person name="Yasunaga-Aoki C."/>
            <person name="Shimizu S."/>
        </authorList>
    </citation>
    <scope>NUCLEOTIDE SEQUENCE [LARGE SCALE GENOMIC DNA]</scope>
    <source>
        <strain evidence="2 3">ATCC 14706</strain>
    </source>
</reference>
<name>M9LIJ3_PAEPP</name>
<evidence type="ECO:0000256" key="1">
    <source>
        <dbReference type="SAM" id="MobiDB-lite"/>
    </source>
</evidence>
<feature type="region of interest" description="Disordered" evidence="1">
    <location>
        <begin position="1"/>
        <end position="50"/>
    </location>
</feature>
<organism evidence="2 3">
    <name type="scientific">Paenibacillus popilliae ATCC 14706</name>
    <dbReference type="NCBI Taxonomy" id="1212764"/>
    <lineage>
        <taxon>Bacteria</taxon>
        <taxon>Bacillati</taxon>
        <taxon>Bacillota</taxon>
        <taxon>Bacilli</taxon>
        <taxon>Bacillales</taxon>
        <taxon>Paenibacillaceae</taxon>
        <taxon>Paenibacillus</taxon>
    </lineage>
</organism>
<protein>
    <submittedName>
        <fullName evidence="2">Uncharacterized protein conserved in bacteria</fullName>
    </submittedName>
</protein>
<keyword evidence="3" id="KW-1185">Reference proteome</keyword>
<gene>
    <name evidence="2" type="ORF">PPOP_2298</name>
</gene>
<evidence type="ECO:0000313" key="3">
    <source>
        <dbReference type="Proteomes" id="UP000029453"/>
    </source>
</evidence>
<accession>M9LIJ3</accession>
<evidence type="ECO:0000313" key="2">
    <source>
        <dbReference type="EMBL" id="GAC42935.1"/>
    </source>
</evidence>
<dbReference type="RefSeq" id="WP_006286452.1">
    <property type="nucleotide sequence ID" value="NZ_BALG01000160.1"/>
</dbReference>
<dbReference type="Proteomes" id="UP000029453">
    <property type="component" value="Unassembled WGS sequence"/>
</dbReference>
<dbReference type="EMBL" id="BALG01000160">
    <property type="protein sequence ID" value="GAC42935.1"/>
    <property type="molecule type" value="Genomic_DNA"/>
</dbReference>
<proteinExistence type="predicted"/>
<dbReference type="AlphaFoldDB" id="M9LIJ3"/>
<comment type="caution">
    <text evidence="2">The sequence shown here is derived from an EMBL/GenBank/DDBJ whole genome shotgun (WGS) entry which is preliminary data.</text>
</comment>